<evidence type="ECO:0000256" key="3">
    <source>
        <dbReference type="ARBA" id="ARBA00022833"/>
    </source>
</evidence>
<feature type="region of interest" description="Disordered" evidence="4">
    <location>
        <begin position="1"/>
        <end position="40"/>
    </location>
</feature>
<dbReference type="PANTHER" id="PTHR10634:SF67">
    <property type="entry name" value="AN1-TYPE ZINC FINGER PROTEIN 3"/>
    <property type="match status" value="1"/>
</dbReference>
<gene>
    <name evidence="6" type="ORF">QR680_008774</name>
</gene>
<dbReference type="EMBL" id="JAUCMV010000001">
    <property type="protein sequence ID" value="KAK0424656.1"/>
    <property type="molecule type" value="Genomic_DNA"/>
</dbReference>
<accession>A0AA39IHW1</accession>
<keyword evidence="7" id="KW-1185">Reference proteome</keyword>
<evidence type="ECO:0000313" key="6">
    <source>
        <dbReference type="EMBL" id="KAK0424656.1"/>
    </source>
</evidence>
<dbReference type="Gene3D" id="4.10.1110.10">
    <property type="entry name" value="AN1-like Zinc finger"/>
    <property type="match status" value="1"/>
</dbReference>
<feature type="region of interest" description="Disordered" evidence="4">
    <location>
        <begin position="154"/>
        <end position="177"/>
    </location>
</feature>
<dbReference type="AlphaFoldDB" id="A0AA39IHW1"/>
<dbReference type="PANTHER" id="PTHR10634">
    <property type="entry name" value="AN1-TYPE ZINC FINGER PROTEIN"/>
    <property type="match status" value="1"/>
</dbReference>
<comment type="caution">
    <text evidence="6">The sequence shown here is derived from an EMBL/GenBank/DDBJ whole genome shotgun (WGS) entry which is preliminary data.</text>
</comment>
<evidence type="ECO:0000256" key="1">
    <source>
        <dbReference type="ARBA" id="ARBA00022723"/>
    </source>
</evidence>
<dbReference type="SUPFAM" id="SSF118310">
    <property type="entry name" value="AN1-like Zinc finger"/>
    <property type="match status" value="1"/>
</dbReference>
<dbReference type="InterPro" id="IPR000058">
    <property type="entry name" value="Znf_AN1"/>
</dbReference>
<dbReference type="Pfam" id="PF01428">
    <property type="entry name" value="zf-AN1"/>
    <property type="match status" value="1"/>
</dbReference>
<sequence length="177" mass="19741">MLMAPPKGSVKKIAPPGAEEEDSREGAAEGASPGSIVTSPRTVFSTTSVSPVHEMAVEVAKPVTAKELLLYFDPPESVEERLALRTELFEPPETRAKLEKLKAEMAKMRCGLCRTRLLFSMRCKCQKAFCPKHRNPQTHRCSVDFKQMERQHMRDELTKPTSERLKGASMGSALRIL</sequence>
<dbReference type="GO" id="GO:0008270">
    <property type="term" value="F:zinc ion binding"/>
    <property type="evidence" value="ECO:0007669"/>
    <property type="project" value="UniProtKB-KW"/>
</dbReference>
<keyword evidence="3" id="KW-0862">Zinc</keyword>
<evidence type="ECO:0000256" key="2">
    <source>
        <dbReference type="ARBA" id="ARBA00022771"/>
    </source>
</evidence>
<organism evidence="6 7">
    <name type="scientific">Steinernema hermaphroditum</name>
    <dbReference type="NCBI Taxonomy" id="289476"/>
    <lineage>
        <taxon>Eukaryota</taxon>
        <taxon>Metazoa</taxon>
        <taxon>Ecdysozoa</taxon>
        <taxon>Nematoda</taxon>
        <taxon>Chromadorea</taxon>
        <taxon>Rhabditida</taxon>
        <taxon>Tylenchina</taxon>
        <taxon>Panagrolaimomorpha</taxon>
        <taxon>Strongyloidoidea</taxon>
        <taxon>Steinernematidae</taxon>
        <taxon>Steinernema</taxon>
    </lineage>
</organism>
<keyword evidence="1" id="KW-0479">Metal-binding</keyword>
<protein>
    <recommendedName>
        <fullName evidence="5">AN1-type domain-containing protein</fullName>
    </recommendedName>
</protein>
<evidence type="ECO:0000259" key="5">
    <source>
        <dbReference type="SMART" id="SM00154"/>
    </source>
</evidence>
<dbReference type="InterPro" id="IPR035896">
    <property type="entry name" value="AN1-like_Znf"/>
</dbReference>
<reference evidence="6" key="1">
    <citation type="submission" date="2023-06" db="EMBL/GenBank/DDBJ databases">
        <title>Genomic analysis of the entomopathogenic nematode Steinernema hermaphroditum.</title>
        <authorList>
            <person name="Schwarz E.M."/>
            <person name="Heppert J.K."/>
            <person name="Baniya A."/>
            <person name="Schwartz H.T."/>
            <person name="Tan C.-H."/>
            <person name="Antoshechkin I."/>
            <person name="Sternberg P.W."/>
            <person name="Goodrich-Blair H."/>
            <person name="Dillman A.R."/>
        </authorList>
    </citation>
    <scope>NUCLEOTIDE SEQUENCE</scope>
    <source>
        <strain evidence="6">PS9179</strain>
        <tissue evidence="6">Whole animal</tissue>
    </source>
</reference>
<feature type="domain" description="AN1-type" evidence="5">
    <location>
        <begin position="110"/>
        <end position="146"/>
    </location>
</feature>
<feature type="compositionally biased region" description="Basic and acidic residues" evidence="4">
    <location>
        <begin position="154"/>
        <end position="166"/>
    </location>
</feature>
<dbReference type="SMART" id="SM00154">
    <property type="entry name" value="ZnF_AN1"/>
    <property type="match status" value="1"/>
</dbReference>
<proteinExistence type="predicted"/>
<evidence type="ECO:0000313" key="7">
    <source>
        <dbReference type="Proteomes" id="UP001175271"/>
    </source>
</evidence>
<dbReference type="InterPro" id="IPR050652">
    <property type="entry name" value="AN1_A20_ZnFinger"/>
</dbReference>
<keyword evidence="2" id="KW-0863">Zinc-finger</keyword>
<evidence type="ECO:0000256" key="4">
    <source>
        <dbReference type="SAM" id="MobiDB-lite"/>
    </source>
</evidence>
<name>A0AA39IHW1_9BILA</name>
<dbReference type="Proteomes" id="UP001175271">
    <property type="component" value="Unassembled WGS sequence"/>
</dbReference>